<keyword evidence="4 5" id="KW-0720">Serine protease</keyword>
<dbReference type="Gene3D" id="3.40.50.200">
    <property type="entry name" value="Peptidase S8/S53 domain"/>
    <property type="match status" value="1"/>
</dbReference>
<gene>
    <name evidence="8" type="ORF">J0M35_09540</name>
</gene>
<keyword evidence="2 5" id="KW-0645">Protease</keyword>
<dbReference type="PROSITE" id="PS00138">
    <property type="entry name" value="SUBTILASE_SER"/>
    <property type="match status" value="1"/>
</dbReference>
<dbReference type="InterPro" id="IPR036852">
    <property type="entry name" value="Peptidase_S8/S53_dom_sf"/>
</dbReference>
<evidence type="ECO:0000256" key="6">
    <source>
        <dbReference type="SAM" id="SignalP"/>
    </source>
</evidence>
<dbReference type="GO" id="GO:0004252">
    <property type="term" value="F:serine-type endopeptidase activity"/>
    <property type="evidence" value="ECO:0007669"/>
    <property type="project" value="UniProtKB-UniRule"/>
</dbReference>
<dbReference type="PANTHER" id="PTHR43806:SF11">
    <property type="entry name" value="CEREVISIN-RELATED"/>
    <property type="match status" value="1"/>
</dbReference>
<dbReference type="PROSITE" id="PS00137">
    <property type="entry name" value="SUBTILASE_HIS"/>
    <property type="match status" value="1"/>
</dbReference>
<dbReference type="InterPro" id="IPR023828">
    <property type="entry name" value="Peptidase_S8_Ser-AS"/>
</dbReference>
<dbReference type="GO" id="GO:0006508">
    <property type="term" value="P:proteolysis"/>
    <property type="evidence" value="ECO:0007669"/>
    <property type="project" value="UniProtKB-KW"/>
</dbReference>
<comment type="similarity">
    <text evidence="1 5">Belongs to the peptidase S8 family.</text>
</comment>
<evidence type="ECO:0000256" key="4">
    <source>
        <dbReference type="ARBA" id="ARBA00022825"/>
    </source>
</evidence>
<dbReference type="PANTHER" id="PTHR43806">
    <property type="entry name" value="PEPTIDASE S8"/>
    <property type="match status" value="1"/>
</dbReference>
<reference evidence="8" key="1">
    <citation type="submission" date="2021-02" db="EMBL/GenBank/DDBJ databases">
        <title>Genome-Resolved Metagenomics of a Microbial Community Performing Photosynthetic Biological Nutrient Removal.</title>
        <authorList>
            <person name="Mcdaniel E.A."/>
        </authorList>
    </citation>
    <scope>NUCLEOTIDE SEQUENCE</scope>
    <source>
        <strain evidence="8">UWPOB_OBS1</strain>
    </source>
</reference>
<evidence type="ECO:0000256" key="3">
    <source>
        <dbReference type="ARBA" id="ARBA00022801"/>
    </source>
</evidence>
<organism evidence="8 9">
    <name type="scientific">Candidatus Obscuribacter phosphatis</name>
    <dbReference type="NCBI Taxonomy" id="1906157"/>
    <lineage>
        <taxon>Bacteria</taxon>
        <taxon>Bacillati</taxon>
        <taxon>Candidatus Melainabacteria</taxon>
        <taxon>Candidatus Obscuribacterales</taxon>
        <taxon>Candidatus Obscuribacteraceae</taxon>
        <taxon>Candidatus Obscuribacter</taxon>
    </lineage>
</organism>
<dbReference type="InterPro" id="IPR015500">
    <property type="entry name" value="Peptidase_S8_subtilisin-rel"/>
</dbReference>
<dbReference type="InterPro" id="IPR000209">
    <property type="entry name" value="Peptidase_S8/S53_dom"/>
</dbReference>
<feature type="domain" description="Peptidase S8/S53" evidence="7">
    <location>
        <begin position="152"/>
        <end position="433"/>
    </location>
</feature>
<dbReference type="PROSITE" id="PS51892">
    <property type="entry name" value="SUBTILASE"/>
    <property type="match status" value="1"/>
</dbReference>
<feature type="chain" id="PRO_5035259949" evidence="6">
    <location>
        <begin position="25"/>
        <end position="448"/>
    </location>
</feature>
<comment type="caution">
    <text evidence="8">The sequence shown here is derived from an EMBL/GenBank/DDBJ whole genome shotgun (WGS) entry which is preliminary data.</text>
</comment>
<dbReference type="Pfam" id="PF00082">
    <property type="entry name" value="Peptidase_S8"/>
    <property type="match status" value="1"/>
</dbReference>
<sequence length="448" mass="47175">MFRRKVSVFVAGILALSSSLPALCADIQLKNPTNKPFNRPKVQAPTWQDDILLVMPDMKADKDEVNEALQDVHGTVVATLGDARLKMLVVKCEKGQFAKTEEKLTKDKKHFKAIGRNYRFAANVVPNDPQFPNSWHLTAMNCPKAWDTSKGGAKIAVLDSGCQAAVADLSGKVEKGFDANTPAAKALGAILMASGSLPGVTDLAGAIAAEASSGANTDQNGHGTWVASAAVAAMNNNAVTAGIAPNSTVYPIRIADAAYGGTAMTDDLSVACAMFKVFTSGARIVNLSYGGPYYGFHNPAIHAPLHQIFSEFYYARQGLIFLSAGNDAIFDGTPNCPYINMVSAIDSSGTLANFSNYGTMVDFTAPGKGIVVTDVNGSDKTVDGTSFSSPIVAGVAALILSKNPLLPNVAVEQILRKSCVNSTPGWNPYFGWGMPDAKKAVEMATLGL</sequence>
<name>A0A8J7PFH3_9BACT</name>
<feature type="signal peptide" evidence="6">
    <location>
        <begin position="1"/>
        <end position="24"/>
    </location>
</feature>
<evidence type="ECO:0000313" key="9">
    <source>
        <dbReference type="Proteomes" id="UP000664277"/>
    </source>
</evidence>
<feature type="active site" description="Charge relay system" evidence="5">
    <location>
        <position position="386"/>
    </location>
</feature>
<proteinExistence type="inferred from homology"/>
<evidence type="ECO:0000256" key="2">
    <source>
        <dbReference type="ARBA" id="ARBA00022670"/>
    </source>
</evidence>
<keyword evidence="3 5" id="KW-0378">Hydrolase</keyword>
<evidence type="ECO:0000256" key="1">
    <source>
        <dbReference type="ARBA" id="ARBA00011073"/>
    </source>
</evidence>
<dbReference type="AlphaFoldDB" id="A0A8J7PFH3"/>
<feature type="active site" description="Charge relay system" evidence="5">
    <location>
        <position position="159"/>
    </location>
</feature>
<evidence type="ECO:0000259" key="7">
    <source>
        <dbReference type="Pfam" id="PF00082"/>
    </source>
</evidence>
<dbReference type="Proteomes" id="UP000664277">
    <property type="component" value="Unassembled WGS sequence"/>
</dbReference>
<accession>A0A8J7PFH3</accession>
<keyword evidence="6" id="KW-0732">Signal</keyword>
<dbReference type="PRINTS" id="PR00723">
    <property type="entry name" value="SUBTILISIN"/>
</dbReference>
<evidence type="ECO:0000256" key="5">
    <source>
        <dbReference type="PROSITE-ProRule" id="PRU01240"/>
    </source>
</evidence>
<dbReference type="SUPFAM" id="SSF52743">
    <property type="entry name" value="Subtilisin-like"/>
    <property type="match status" value="1"/>
</dbReference>
<protein>
    <submittedName>
        <fullName evidence="8">S8 family serine peptidase</fullName>
    </submittedName>
</protein>
<feature type="active site" description="Charge relay system" evidence="5">
    <location>
        <position position="222"/>
    </location>
</feature>
<dbReference type="EMBL" id="JAFLCK010000011">
    <property type="protein sequence ID" value="MBN8660593.1"/>
    <property type="molecule type" value="Genomic_DNA"/>
</dbReference>
<dbReference type="InterPro" id="IPR022398">
    <property type="entry name" value="Peptidase_S8_His-AS"/>
</dbReference>
<evidence type="ECO:0000313" key="8">
    <source>
        <dbReference type="EMBL" id="MBN8660593.1"/>
    </source>
</evidence>
<dbReference type="InterPro" id="IPR050131">
    <property type="entry name" value="Peptidase_S8_subtilisin-like"/>
</dbReference>